<dbReference type="EMBL" id="BMNR01000008">
    <property type="protein sequence ID" value="GGK33486.1"/>
    <property type="molecule type" value="Genomic_DNA"/>
</dbReference>
<reference evidence="1" key="2">
    <citation type="submission" date="2020-09" db="EMBL/GenBank/DDBJ databases">
        <authorList>
            <person name="Sun Q."/>
            <person name="Ohkuma M."/>
        </authorList>
    </citation>
    <scope>NUCLEOTIDE SEQUENCE</scope>
    <source>
        <strain evidence="1">JCM 12862</strain>
    </source>
</reference>
<sequence length="366" mass="42823">MDWKNNPTEFEYKKTENGETQKLTIESVKEFSIYNNSKYIRKNINIDRSSSQINNLSNNKNPTFKEEQLFLKVLVQGKANLYLFEDSNLKRYFYNIDNSDIEQLVYKNYLTPDFKLGKNNQFKQQLWANLKCHDIKLNDIEHLEYNKNSLIHFFNKYNKCNNSDFINYGEKQKRDLFNLTLRPRFDNSSLSIQNSSSNSRDTNFGSKSTFGLGIEIEYILPFNGNKLAILIEPTYQNFKSNKTTEVNNVSGGKLISEVNYSSIELPLSMRYYFFLNDNSKIFINASVIPDFTMNSSIKFSRNDGSVLNTLEIKSRPNYAIGIGYKQNDKFSLEIRCQTSREILRDYLTWSSNYNKTLSIILGYSLF</sequence>
<name>A0A8J3BN27_9FLAO</name>
<organism evidence="1 2">
    <name type="scientific">Yeosuana aromativorans</name>
    <dbReference type="NCBI Taxonomy" id="288019"/>
    <lineage>
        <taxon>Bacteria</taxon>
        <taxon>Pseudomonadati</taxon>
        <taxon>Bacteroidota</taxon>
        <taxon>Flavobacteriia</taxon>
        <taxon>Flavobacteriales</taxon>
        <taxon>Flavobacteriaceae</taxon>
        <taxon>Yeosuana</taxon>
    </lineage>
</organism>
<keyword evidence="2" id="KW-1185">Reference proteome</keyword>
<dbReference type="Proteomes" id="UP000612329">
    <property type="component" value="Unassembled WGS sequence"/>
</dbReference>
<comment type="caution">
    <text evidence="1">The sequence shown here is derived from an EMBL/GenBank/DDBJ whole genome shotgun (WGS) entry which is preliminary data.</text>
</comment>
<evidence type="ECO:0000313" key="1">
    <source>
        <dbReference type="EMBL" id="GGK33486.1"/>
    </source>
</evidence>
<gene>
    <name evidence="1" type="ORF">GCM10007962_29920</name>
</gene>
<proteinExistence type="predicted"/>
<dbReference type="AlphaFoldDB" id="A0A8J3BN27"/>
<accession>A0A8J3BN27</accession>
<reference evidence="1" key="1">
    <citation type="journal article" date="2014" name="Int. J. Syst. Evol. Microbiol.">
        <title>Complete genome sequence of Corynebacterium casei LMG S-19264T (=DSM 44701T), isolated from a smear-ripened cheese.</title>
        <authorList>
            <consortium name="US DOE Joint Genome Institute (JGI-PGF)"/>
            <person name="Walter F."/>
            <person name="Albersmeier A."/>
            <person name="Kalinowski J."/>
            <person name="Ruckert C."/>
        </authorList>
    </citation>
    <scope>NUCLEOTIDE SEQUENCE</scope>
    <source>
        <strain evidence="1">JCM 12862</strain>
    </source>
</reference>
<evidence type="ECO:0000313" key="2">
    <source>
        <dbReference type="Proteomes" id="UP000612329"/>
    </source>
</evidence>
<evidence type="ECO:0008006" key="3">
    <source>
        <dbReference type="Google" id="ProtNLM"/>
    </source>
</evidence>
<protein>
    <recommendedName>
        <fullName evidence="3">Outer membrane protein beta-barrel domain-containing protein</fullName>
    </recommendedName>
</protein>